<evidence type="ECO:0000313" key="2">
    <source>
        <dbReference type="EMBL" id="SCP96933.1"/>
    </source>
</evidence>
<sequence>MKTWKLVSGILSIILFVVVTFQSCAAGVVNALEENGGTSGSVGFLVAAFMLAGGIVSVASRKSVKKGGNIALVILFGLAALIGFAGYGNYSDLVIWSVWCLINAILAVAALITGKKKADTITDSL</sequence>
<keyword evidence="1" id="KW-0812">Transmembrane</keyword>
<dbReference type="STRING" id="1619234.SAMN05421730_100752"/>
<keyword evidence="3" id="KW-1185">Reference proteome</keyword>
<protein>
    <recommendedName>
        <fullName evidence="4">Lipoprotein</fullName>
    </recommendedName>
</protein>
<reference evidence="2 3" key="1">
    <citation type="submission" date="2016-09" db="EMBL/GenBank/DDBJ databases">
        <authorList>
            <person name="Capua I."/>
            <person name="De Benedictis P."/>
            <person name="Joannis T."/>
            <person name="Lombin L.H."/>
            <person name="Cattoli G."/>
        </authorList>
    </citation>
    <scope>NUCLEOTIDE SEQUENCE [LARGE SCALE GENOMIC DNA]</scope>
    <source>
        <strain evidence="2 3">GluBS11</strain>
    </source>
</reference>
<accession>A0A1D3TSQ4</accession>
<name>A0A1D3TSQ4_9FIRM</name>
<feature type="transmembrane region" description="Helical" evidence="1">
    <location>
        <begin position="93"/>
        <end position="112"/>
    </location>
</feature>
<keyword evidence="1" id="KW-0472">Membrane</keyword>
<proteinExistence type="predicted"/>
<evidence type="ECO:0000313" key="3">
    <source>
        <dbReference type="Proteomes" id="UP000199315"/>
    </source>
</evidence>
<dbReference type="PROSITE" id="PS51257">
    <property type="entry name" value="PROKAR_LIPOPROTEIN"/>
    <property type="match status" value="1"/>
</dbReference>
<dbReference type="EMBL" id="FMKA01000007">
    <property type="protein sequence ID" value="SCP96933.1"/>
    <property type="molecule type" value="Genomic_DNA"/>
</dbReference>
<gene>
    <name evidence="2" type="ORF">SAMN05421730_100752</name>
</gene>
<dbReference type="RefSeq" id="WP_091232540.1">
    <property type="nucleotide sequence ID" value="NZ_FMKA01000007.1"/>
</dbReference>
<evidence type="ECO:0000256" key="1">
    <source>
        <dbReference type="SAM" id="Phobius"/>
    </source>
</evidence>
<evidence type="ECO:0008006" key="4">
    <source>
        <dbReference type="Google" id="ProtNLM"/>
    </source>
</evidence>
<dbReference type="AlphaFoldDB" id="A0A1D3TSQ4"/>
<keyword evidence="1" id="KW-1133">Transmembrane helix</keyword>
<organism evidence="2 3">
    <name type="scientific">Anaerobium acetethylicum</name>
    <dbReference type="NCBI Taxonomy" id="1619234"/>
    <lineage>
        <taxon>Bacteria</taxon>
        <taxon>Bacillati</taxon>
        <taxon>Bacillota</taxon>
        <taxon>Clostridia</taxon>
        <taxon>Lachnospirales</taxon>
        <taxon>Lachnospiraceae</taxon>
        <taxon>Anaerobium</taxon>
    </lineage>
</organism>
<dbReference type="OrthoDB" id="2005058at2"/>
<feature type="transmembrane region" description="Helical" evidence="1">
    <location>
        <begin position="42"/>
        <end position="60"/>
    </location>
</feature>
<feature type="transmembrane region" description="Helical" evidence="1">
    <location>
        <begin position="67"/>
        <end position="87"/>
    </location>
</feature>
<dbReference type="Proteomes" id="UP000199315">
    <property type="component" value="Unassembled WGS sequence"/>
</dbReference>